<reference evidence="2" key="2">
    <citation type="submission" date="2020-09" db="EMBL/GenBank/DDBJ databases">
        <authorList>
            <person name="Sun Q."/>
            <person name="Zhou Y."/>
        </authorList>
    </citation>
    <scope>NUCLEOTIDE SEQUENCE</scope>
    <source>
        <strain evidence="2">CGMCC 4.5737</strain>
    </source>
</reference>
<organism evidence="2 3">
    <name type="scientific">Longimycelium tulufanense</name>
    <dbReference type="NCBI Taxonomy" id="907463"/>
    <lineage>
        <taxon>Bacteria</taxon>
        <taxon>Bacillati</taxon>
        <taxon>Actinomycetota</taxon>
        <taxon>Actinomycetes</taxon>
        <taxon>Pseudonocardiales</taxon>
        <taxon>Pseudonocardiaceae</taxon>
        <taxon>Longimycelium</taxon>
    </lineage>
</organism>
<comment type="caution">
    <text evidence="2">The sequence shown here is derived from an EMBL/GenBank/DDBJ whole genome shotgun (WGS) entry which is preliminary data.</text>
</comment>
<evidence type="ECO:0000256" key="1">
    <source>
        <dbReference type="SAM" id="MobiDB-lite"/>
    </source>
</evidence>
<feature type="region of interest" description="Disordered" evidence="1">
    <location>
        <begin position="1"/>
        <end position="103"/>
    </location>
</feature>
<keyword evidence="3" id="KW-1185">Reference proteome</keyword>
<protein>
    <submittedName>
        <fullName evidence="2">Uncharacterized protein</fullName>
    </submittedName>
</protein>
<dbReference type="AlphaFoldDB" id="A0A8J3CG18"/>
<dbReference type="Proteomes" id="UP000637578">
    <property type="component" value="Unassembled WGS sequence"/>
</dbReference>
<feature type="compositionally biased region" description="Basic residues" evidence="1">
    <location>
        <begin position="23"/>
        <end position="37"/>
    </location>
</feature>
<dbReference type="EMBL" id="BMMK01000016">
    <property type="protein sequence ID" value="GGM61390.1"/>
    <property type="molecule type" value="Genomic_DNA"/>
</dbReference>
<gene>
    <name evidence="2" type="ORF">GCM10012275_35500</name>
</gene>
<evidence type="ECO:0000313" key="3">
    <source>
        <dbReference type="Proteomes" id="UP000637578"/>
    </source>
</evidence>
<sequence>MGRGVSAGGRNHHDGCRADGWTRRPRPRSAPGRHRFGSRGAGISDRIGSSRGPGRTSAPAPTYVGAREGSLLTHSANGVPRNGPTTTAAGVVPRSQLLQPWER</sequence>
<reference evidence="2" key="1">
    <citation type="journal article" date="2014" name="Int. J. Syst. Evol. Microbiol.">
        <title>Complete genome sequence of Corynebacterium casei LMG S-19264T (=DSM 44701T), isolated from a smear-ripened cheese.</title>
        <authorList>
            <consortium name="US DOE Joint Genome Institute (JGI-PGF)"/>
            <person name="Walter F."/>
            <person name="Albersmeier A."/>
            <person name="Kalinowski J."/>
            <person name="Ruckert C."/>
        </authorList>
    </citation>
    <scope>NUCLEOTIDE SEQUENCE</scope>
    <source>
        <strain evidence="2">CGMCC 4.5737</strain>
    </source>
</reference>
<feature type="compositionally biased region" description="Basic and acidic residues" evidence="1">
    <location>
        <begin position="11"/>
        <end position="22"/>
    </location>
</feature>
<accession>A0A8J3CG18</accession>
<name>A0A8J3CG18_9PSEU</name>
<evidence type="ECO:0000313" key="2">
    <source>
        <dbReference type="EMBL" id="GGM61390.1"/>
    </source>
</evidence>
<proteinExistence type="predicted"/>